<protein>
    <submittedName>
        <fullName evidence="1">Uncharacterized protein</fullName>
    </submittedName>
</protein>
<accession>A0A2H1FZT8</accession>
<evidence type="ECO:0000313" key="1">
    <source>
        <dbReference type="EMBL" id="SMR46820.1"/>
    </source>
</evidence>
<organism evidence="1 2">
    <name type="scientific">Zymoseptoria tritici ST99CH_1E4</name>
    <dbReference type="NCBI Taxonomy" id="1276532"/>
    <lineage>
        <taxon>Eukaryota</taxon>
        <taxon>Fungi</taxon>
        <taxon>Dikarya</taxon>
        <taxon>Ascomycota</taxon>
        <taxon>Pezizomycotina</taxon>
        <taxon>Dothideomycetes</taxon>
        <taxon>Dothideomycetidae</taxon>
        <taxon>Mycosphaerellales</taxon>
        <taxon>Mycosphaerellaceae</taxon>
        <taxon>Zymoseptoria</taxon>
    </lineage>
</organism>
<dbReference type="Proteomes" id="UP000245764">
    <property type="component" value="Chromosome 2"/>
</dbReference>
<evidence type="ECO:0000313" key="2">
    <source>
        <dbReference type="Proteomes" id="UP000245764"/>
    </source>
</evidence>
<sequence length="499" mass="55869">MATKSIKTTREWEELEAGILLLRQLLSQPFESIKAYSKTAQDLTSSIEEVLQKPGRVMFALVGQASSGRSATINSLLAVSDIARDGDDFGATTLTRQSFNGKLPGQIPIPRRSLLRLSKLSVGDPRRLFNDWPSCTDDEAVASLLAEAEAEDDVSIVAELMQYGDDLMEGKQSVVFSASKPAELLDQLEPYECRYSERSFWPFVSSISFHLDSPLTNDDISFLELPADAPHYIRELNDLRYHRDATHAIIATTVGRAVQDPAVYSHIRTMRQLGSNRLIAIITQSDALNDGPVQHNKRPRDRARQLQNQLADVRTEQKSLDKNLTAVSEFSPAYTAMTQRRWELVQLECAAFVEEKAHRFHLRRKAVEGELKINPIPILSTSNGEYKKHAAGLPPTVFDGPYLSLEETNIPTLRRQITAFANEFRCNEMQQLVDVTIPALFDRLDVLASDEASHDEDTEYGEQKLREDLVGSLLKARRTLDGPMRNALAALGDESTSKR</sequence>
<dbReference type="EMBL" id="LT854254">
    <property type="protein sequence ID" value="SMR46820.1"/>
    <property type="molecule type" value="Genomic_DNA"/>
</dbReference>
<reference evidence="2" key="1">
    <citation type="submission" date="2017-05" db="EMBL/GenBank/DDBJ databases">
        <authorList>
            <person name="Song R."/>
            <person name="Chenine A.L."/>
            <person name="Ruprecht R.M."/>
        </authorList>
    </citation>
    <scope>NUCLEOTIDE SEQUENCE [LARGE SCALE GENOMIC DNA]</scope>
</reference>
<proteinExistence type="predicted"/>
<dbReference type="AlphaFoldDB" id="A0A2H1FZT8"/>
<name>A0A2H1FZT8_ZYMTR</name>
<gene>
    <name evidence="1" type="ORF">ZT1E4_G3438</name>
</gene>